<organism evidence="2 3">
    <name type="scientific">Canna indica</name>
    <name type="common">Indian-shot</name>
    <dbReference type="NCBI Taxonomy" id="4628"/>
    <lineage>
        <taxon>Eukaryota</taxon>
        <taxon>Viridiplantae</taxon>
        <taxon>Streptophyta</taxon>
        <taxon>Embryophyta</taxon>
        <taxon>Tracheophyta</taxon>
        <taxon>Spermatophyta</taxon>
        <taxon>Magnoliopsida</taxon>
        <taxon>Liliopsida</taxon>
        <taxon>Zingiberales</taxon>
        <taxon>Cannaceae</taxon>
        <taxon>Canna</taxon>
    </lineage>
</organism>
<evidence type="ECO:0000256" key="1">
    <source>
        <dbReference type="SAM" id="MobiDB-lite"/>
    </source>
</evidence>
<dbReference type="EMBL" id="CP136892">
    <property type="protein sequence ID" value="WOK99819.1"/>
    <property type="molecule type" value="Genomic_DNA"/>
</dbReference>
<keyword evidence="3" id="KW-1185">Reference proteome</keyword>
<feature type="compositionally biased region" description="Low complexity" evidence="1">
    <location>
        <begin position="1"/>
        <end position="15"/>
    </location>
</feature>
<dbReference type="PANTHER" id="PTHR33511">
    <property type="entry name" value="OS06G0632400 PROTEIN"/>
    <property type="match status" value="1"/>
</dbReference>
<evidence type="ECO:0000313" key="3">
    <source>
        <dbReference type="Proteomes" id="UP001327560"/>
    </source>
</evidence>
<proteinExistence type="predicted"/>
<reference evidence="2 3" key="1">
    <citation type="submission" date="2023-10" db="EMBL/GenBank/DDBJ databases">
        <title>Chromosome-scale genome assembly provides insights into flower coloration mechanisms of Canna indica.</title>
        <authorList>
            <person name="Li C."/>
        </authorList>
    </citation>
    <scope>NUCLEOTIDE SEQUENCE [LARGE SCALE GENOMIC DNA]</scope>
    <source>
        <tissue evidence="2">Flower</tissue>
    </source>
</reference>
<dbReference type="AlphaFoldDB" id="A0AAQ3Q8S2"/>
<gene>
    <name evidence="2" type="ORF">Cni_G08531</name>
</gene>
<sequence length="83" mass="9208">MGGSQSSCKSSSTNSRLFTRSSKQQHKITGHREQQPPLPPPRHASSRKVRPSDEEGDPDVDDKASAFIANFHKVHSFDLQNHA</sequence>
<protein>
    <submittedName>
        <fullName evidence="2">Uncharacterized protein</fullName>
    </submittedName>
</protein>
<evidence type="ECO:0000313" key="2">
    <source>
        <dbReference type="EMBL" id="WOK99819.1"/>
    </source>
</evidence>
<dbReference type="Proteomes" id="UP001327560">
    <property type="component" value="Chromosome 3"/>
</dbReference>
<accession>A0AAQ3Q8S2</accession>
<feature type="region of interest" description="Disordered" evidence="1">
    <location>
        <begin position="1"/>
        <end position="64"/>
    </location>
</feature>
<name>A0AAQ3Q8S2_9LILI</name>